<dbReference type="AlphaFoldDB" id="A0A177DMV1"/>
<dbReference type="KEGG" id="aalt:CC77DRAFT_128782"/>
<evidence type="ECO:0000256" key="1">
    <source>
        <dbReference type="SAM" id="Phobius"/>
    </source>
</evidence>
<keyword evidence="1" id="KW-0812">Transmembrane</keyword>
<dbReference type="Proteomes" id="UP000077248">
    <property type="component" value="Unassembled WGS sequence"/>
</dbReference>
<accession>A0A177DMV1</accession>
<feature type="transmembrane region" description="Helical" evidence="1">
    <location>
        <begin position="24"/>
        <end position="44"/>
    </location>
</feature>
<keyword evidence="3" id="KW-1185">Reference proteome</keyword>
<dbReference type="GeneID" id="29115765"/>
<dbReference type="RefSeq" id="XP_018385902.1">
    <property type="nucleotide sequence ID" value="XM_018530171.1"/>
</dbReference>
<organism evidence="2 3">
    <name type="scientific">Alternaria alternata</name>
    <name type="common">Alternaria rot fungus</name>
    <name type="synonym">Torula alternata</name>
    <dbReference type="NCBI Taxonomy" id="5599"/>
    <lineage>
        <taxon>Eukaryota</taxon>
        <taxon>Fungi</taxon>
        <taxon>Dikarya</taxon>
        <taxon>Ascomycota</taxon>
        <taxon>Pezizomycotina</taxon>
        <taxon>Dothideomycetes</taxon>
        <taxon>Pleosporomycetidae</taxon>
        <taxon>Pleosporales</taxon>
        <taxon>Pleosporineae</taxon>
        <taxon>Pleosporaceae</taxon>
        <taxon>Alternaria</taxon>
        <taxon>Alternaria sect. Alternaria</taxon>
        <taxon>Alternaria alternata complex</taxon>
    </lineage>
</organism>
<evidence type="ECO:0000313" key="2">
    <source>
        <dbReference type="EMBL" id="OAG20481.1"/>
    </source>
</evidence>
<feature type="transmembrane region" description="Helical" evidence="1">
    <location>
        <begin position="64"/>
        <end position="85"/>
    </location>
</feature>
<dbReference type="VEuPathDB" id="FungiDB:CC77DRAFT_128782"/>
<keyword evidence="1" id="KW-0472">Membrane</keyword>
<evidence type="ECO:0000313" key="3">
    <source>
        <dbReference type="Proteomes" id="UP000077248"/>
    </source>
</evidence>
<dbReference type="EMBL" id="KV441479">
    <property type="protein sequence ID" value="OAG20481.1"/>
    <property type="molecule type" value="Genomic_DNA"/>
</dbReference>
<gene>
    <name evidence="2" type="ORF">CC77DRAFT_128782</name>
</gene>
<sequence length="112" mass="12442">MCLTTCSKAPAILRCSTRIKLRKSALVLGIWVGTPIGVPVWAAVRRRVASSRLNWRWQRASLAPAPSTVALILGLLEFDTAVSYLTRRRYSRLSLLTISLGTYKNVSKNLNV</sequence>
<proteinExistence type="predicted"/>
<name>A0A177DMV1_ALTAL</name>
<reference evidence="2 3" key="1">
    <citation type="submission" date="2016-05" db="EMBL/GenBank/DDBJ databases">
        <title>Comparative analysis of secretome profiles of manganese(II)-oxidizing ascomycete fungi.</title>
        <authorList>
            <consortium name="DOE Joint Genome Institute"/>
            <person name="Zeiner C.A."/>
            <person name="Purvine S.O."/>
            <person name="Zink E.M."/>
            <person name="Wu S."/>
            <person name="Pasa-Tolic L."/>
            <person name="Chaput D.L."/>
            <person name="Haridas S."/>
            <person name="Grigoriev I.V."/>
            <person name="Santelli C.M."/>
            <person name="Hansel C.M."/>
        </authorList>
    </citation>
    <scope>NUCLEOTIDE SEQUENCE [LARGE SCALE GENOMIC DNA]</scope>
    <source>
        <strain evidence="2 3">SRC1lrK2f</strain>
    </source>
</reference>
<keyword evidence="1" id="KW-1133">Transmembrane helix</keyword>
<protein>
    <submittedName>
        <fullName evidence="2">Uncharacterized protein</fullName>
    </submittedName>
</protein>